<feature type="transmembrane region" description="Helical" evidence="1">
    <location>
        <begin position="20"/>
        <end position="41"/>
    </location>
</feature>
<reference evidence="2" key="1">
    <citation type="submission" date="2019-12" db="EMBL/GenBank/DDBJ databases">
        <authorList>
            <person name="Cremers G."/>
        </authorList>
    </citation>
    <scope>NUCLEOTIDE SEQUENCE</scope>
    <source>
        <strain evidence="2">Mbul1</strain>
    </source>
</reference>
<keyword evidence="1" id="KW-1133">Transmembrane helix</keyword>
<sequence>MTDARNRKLIAKRFNEHVELLATLFNALSIATFGAAFVVPLTQGQAGFIKDGHWILLLVALAIHMAGHIAIRFMRSEERVR</sequence>
<proteinExistence type="predicted"/>
<dbReference type="AlphaFoldDB" id="A0A679JCH3"/>
<dbReference type="EMBL" id="LR743504">
    <property type="protein sequence ID" value="CAA2106369.1"/>
    <property type="molecule type" value="Genomic_DNA"/>
</dbReference>
<feature type="transmembrane region" description="Helical" evidence="1">
    <location>
        <begin position="53"/>
        <end position="71"/>
    </location>
</feature>
<gene>
    <name evidence="2" type="ORF">MBUL_03641</name>
</gene>
<protein>
    <recommendedName>
        <fullName evidence="3">YrhK domain-containing protein</fullName>
    </recommendedName>
</protein>
<evidence type="ECO:0000313" key="2">
    <source>
        <dbReference type="EMBL" id="CAA2106369.1"/>
    </source>
</evidence>
<evidence type="ECO:0008006" key="3">
    <source>
        <dbReference type="Google" id="ProtNLM"/>
    </source>
</evidence>
<keyword evidence="1" id="KW-0472">Membrane</keyword>
<accession>A0A679JCH3</accession>
<organism evidence="2">
    <name type="scientific">Methylobacterium bullatum</name>
    <dbReference type="NCBI Taxonomy" id="570505"/>
    <lineage>
        <taxon>Bacteria</taxon>
        <taxon>Pseudomonadati</taxon>
        <taxon>Pseudomonadota</taxon>
        <taxon>Alphaproteobacteria</taxon>
        <taxon>Hyphomicrobiales</taxon>
        <taxon>Methylobacteriaceae</taxon>
        <taxon>Methylobacterium</taxon>
    </lineage>
</organism>
<evidence type="ECO:0000256" key="1">
    <source>
        <dbReference type="SAM" id="Phobius"/>
    </source>
</evidence>
<name>A0A679JCH3_9HYPH</name>
<keyword evidence="1" id="KW-0812">Transmembrane</keyword>